<feature type="non-terminal residue" evidence="1">
    <location>
        <position position="1"/>
    </location>
</feature>
<gene>
    <name evidence="1" type="ORF">scyTo_0012068</name>
</gene>
<name>A0A401P1C0_SCYTO</name>
<dbReference type="AlphaFoldDB" id="A0A401P1C0"/>
<evidence type="ECO:0000313" key="1">
    <source>
        <dbReference type="EMBL" id="GCB66911.1"/>
    </source>
</evidence>
<proteinExistence type="predicted"/>
<accession>A0A401P1C0</accession>
<evidence type="ECO:0000313" key="2">
    <source>
        <dbReference type="Proteomes" id="UP000288216"/>
    </source>
</evidence>
<protein>
    <submittedName>
        <fullName evidence="1">Uncharacterized protein</fullName>
    </submittedName>
</protein>
<organism evidence="1 2">
    <name type="scientific">Scyliorhinus torazame</name>
    <name type="common">Cloudy catshark</name>
    <name type="synonym">Catulus torazame</name>
    <dbReference type="NCBI Taxonomy" id="75743"/>
    <lineage>
        <taxon>Eukaryota</taxon>
        <taxon>Metazoa</taxon>
        <taxon>Chordata</taxon>
        <taxon>Craniata</taxon>
        <taxon>Vertebrata</taxon>
        <taxon>Chondrichthyes</taxon>
        <taxon>Elasmobranchii</taxon>
        <taxon>Galeomorphii</taxon>
        <taxon>Galeoidea</taxon>
        <taxon>Carcharhiniformes</taxon>
        <taxon>Scyliorhinidae</taxon>
        <taxon>Scyliorhinus</taxon>
    </lineage>
</organism>
<comment type="caution">
    <text evidence="1">The sequence shown here is derived from an EMBL/GenBank/DDBJ whole genome shotgun (WGS) entry which is preliminary data.</text>
</comment>
<keyword evidence="2" id="KW-1185">Reference proteome</keyword>
<reference evidence="1 2" key="1">
    <citation type="journal article" date="2018" name="Nat. Ecol. Evol.">
        <title>Shark genomes provide insights into elasmobranch evolution and the origin of vertebrates.</title>
        <authorList>
            <person name="Hara Y"/>
            <person name="Yamaguchi K"/>
            <person name="Onimaru K"/>
            <person name="Kadota M"/>
            <person name="Koyanagi M"/>
            <person name="Keeley SD"/>
            <person name="Tatsumi K"/>
            <person name="Tanaka K"/>
            <person name="Motone F"/>
            <person name="Kageyama Y"/>
            <person name="Nozu R"/>
            <person name="Adachi N"/>
            <person name="Nishimura O"/>
            <person name="Nakagawa R"/>
            <person name="Tanegashima C"/>
            <person name="Kiyatake I"/>
            <person name="Matsumoto R"/>
            <person name="Murakumo K"/>
            <person name="Nishida K"/>
            <person name="Terakita A"/>
            <person name="Kuratani S"/>
            <person name="Sato K"/>
            <person name="Hyodo S Kuraku.S."/>
        </authorList>
    </citation>
    <scope>NUCLEOTIDE SEQUENCE [LARGE SCALE GENOMIC DNA]</scope>
</reference>
<dbReference type="EMBL" id="BFAA01005716">
    <property type="protein sequence ID" value="GCB66911.1"/>
    <property type="molecule type" value="Genomic_DNA"/>
</dbReference>
<dbReference type="Proteomes" id="UP000288216">
    <property type="component" value="Unassembled WGS sequence"/>
</dbReference>
<sequence length="65" mass="7156">LNNHFNSSDHQVLNQRKVLTIEESSHGSCVKLGSLYSVIKVVNATQKESTEDLTGDNRIKTENAG</sequence>